<feature type="transmembrane region" description="Helical" evidence="11">
    <location>
        <begin position="38"/>
        <end position="61"/>
    </location>
</feature>
<feature type="compositionally biased region" description="Polar residues" evidence="10">
    <location>
        <begin position="610"/>
        <end position="621"/>
    </location>
</feature>
<evidence type="ECO:0000256" key="7">
    <source>
        <dbReference type="ARBA" id="ARBA00022989"/>
    </source>
</evidence>
<dbReference type="GO" id="GO:0005774">
    <property type="term" value="C:vacuolar membrane"/>
    <property type="evidence" value="ECO:0007669"/>
    <property type="project" value="UniProtKB-SubCell"/>
</dbReference>
<evidence type="ECO:0000256" key="1">
    <source>
        <dbReference type="ARBA" id="ARBA00004128"/>
    </source>
</evidence>
<dbReference type="STRING" id="1035309.A0A2C5XBL4"/>
<keyword evidence="13" id="KW-1185">Reference proteome</keyword>
<dbReference type="InterPro" id="IPR050495">
    <property type="entry name" value="ATG22/LtaA_families"/>
</dbReference>
<dbReference type="InterPro" id="IPR011011">
    <property type="entry name" value="Znf_FYVE_PHD"/>
</dbReference>
<sequence>MPSPDPDPNSEEDPLASPALRYPGEDVRPTSSKEISGWYMYAFASEVYVICGISSFIPILLETLSRENGHLLHHPDRPCPASHDRLSSSPPDPTPAASAVGDVCVVTFLGWDINTTSFAMYTFSVSVLLQALVVVSISCTADHGTGRKRMLLAFAALGSISVMGFLFVTSPMYLIGAVLTIISNTSFGASFVLLNSFLPLLVRNHPEVAGLKSGRTDDNSNANYSRRTSSDETPLLRDDSAASVSEITSVEMRLSGQISSTGVGIGYCAALFVQLLCIAIVIMLKNTTWSQRVVLFVVGLWWAVFTIPSALWLRPRPGPPLRRPIHLNGRSSSWRVALSDASQSWINLWRTVKLARRLLDVVLFLGGWFLLSDAIATTSSTAILFAKTQMHMTTWALGMINVISTVSGVVGAFSWALISRSFGLQPHHTLLACIALFELVPLYGLLGYLPIVQRWGVGGLQQPWEMYPLAGVYGFVLGGLSAYCRSVYGELIPPGSETAFYALYAITDKGSSVFGPAIVGFIIDRSGDIRPAFWFLAAMVGLPAVFMSLVDITRGKHEGERLAAQLDGLKTGYLEGTGSADRRGEDQKVGRRQSNARAKSNIKYKRKQAMRSSQYTSTFNPTCDPIPSPSSRSSPDSCFSTLPATDCPFRVKLLPDILDSAALAACQGRVTDFRIKIKGPSNPSTQGHGRYQASSFRQNGPLKTHASLDSKFIVEPADEWYAMTRYHHFKMNDTEFRANMFIWVANQEMAVAQSNSDDCDSDNSKPAVSATVPTPDTVKTPSSYGWVGKILEIRAHDDRNVYLRLARMYWPDDLMDCQLIKIDAKSQRVKGRQEYHGRYELIASNHMDIVNAMTVSARADVAHWQESEMETHMSLYWRQALDGALPQCICRIPENPDGILIGCPNPNCNEWMHEACIIDNVLSQAFSQLKTPTAQLSSDGTPIPTIDTSREVIPLAPKPPSIDDRSQIAKQNEAKTVRPWQAYFSGRLVRVQDQQVNPESDSESVTEAKVIQAEAVHSSPPLVEVTERRGLVHGLKTWTVPISCLVCGMRVE</sequence>
<dbReference type="SUPFAM" id="SSF103473">
    <property type="entry name" value="MFS general substrate transporter"/>
    <property type="match status" value="1"/>
</dbReference>
<dbReference type="Gene3D" id="1.20.1250.20">
    <property type="entry name" value="MFS general substrate transporter like domains"/>
    <property type="match status" value="1"/>
</dbReference>
<feature type="region of interest" description="Disordered" evidence="10">
    <location>
        <begin position="212"/>
        <end position="234"/>
    </location>
</feature>
<dbReference type="Pfam" id="PF11700">
    <property type="entry name" value="ATG22"/>
    <property type="match status" value="1"/>
</dbReference>
<keyword evidence="9 11" id="KW-0472">Membrane</keyword>
<feature type="transmembrane region" description="Helical" evidence="11">
    <location>
        <begin position="151"/>
        <end position="168"/>
    </location>
</feature>
<dbReference type="InterPro" id="IPR044738">
    <property type="entry name" value="Atg22"/>
</dbReference>
<evidence type="ECO:0000256" key="11">
    <source>
        <dbReference type="SAM" id="Phobius"/>
    </source>
</evidence>
<comment type="caution">
    <text evidence="12">The sequence shown here is derived from an EMBL/GenBank/DDBJ whole genome shotgun (WGS) entry which is preliminary data.</text>
</comment>
<dbReference type="GO" id="GO:0006914">
    <property type="term" value="P:autophagy"/>
    <property type="evidence" value="ECO:0007669"/>
    <property type="project" value="UniProtKB-KW"/>
</dbReference>
<dbReference type="CDD" id="cd17483">
    <property type="entry name" value="MFS_Atg22_like"/>
    <property type="match status" value="1"/>
</dbReference>
<evidence type="ECO:0000313" key="13">
    <source>
        <dbReference type="Proteomes" id="UP000222788"/>
    </source>
</evidence>
<gene>
    <name evidence="12" type="primary">apg-11</name>
    <name evidence="12" type="ORF">CFIMG_000669RA</name>
</gene>
<feature type="transmembrane region" description="Helical" evidence="11">
    <location>
        <begin position="262"/>
        <end position="282"/>
    </location>
</feature>
<dbReference type="AlphaFoldDB" id="A0A2C5XBL4"/>
<evidence type="ECO:0000256" key="4">
    <source>
        <dbReference type="ARBA" id="ARBA00022554"/>
    </source>
</evidence>
<dbReference type="Proteomes" id="UP000222788">
    <property type="component" value="Unassembled WGS sequence"/>
</dbReference>
<keyword evidence="3" id="KW-0813">Transport</keyword>
<dbReference type="InterPro" id="IPR024671">
    <property type="entry name" value="Atg22-like"/>
</dbReference>
<comment type="similarity">
    <text evidence="2">Belongs to the ATG22 family.</text>
</comment>
<feature type="transmembrane region" description="Helical" evidence="11">
    <location>
        <begin position="174"/>
        <end position="194"/>
    </location>
</feature>
<dbReference type="PANTHER" id="PTHR23519:SF1">
    <property type="entry name" value="AUTOPHAGY-RELATED PROTEIN 22"/>
    <property type="match status" value="1"/>
</dbReference>
<feature type="compositionally biased region" description="Basic and acidic residues" evidence="10">
    <location>
        <begin position="580"/>
        <end position="589"/>
    </location>
</feature>
<feature type="transmembrane region" description="Helical" evidence="11">
    <location>
        <begin position="469"/>
        <end position="488"/>
    </location>
</feature>
<evidence type="ECO:0000256" key="5">
    <source>
        <dbReference type="ARBA" id="ARBA00022692"/>
    </source>
</evidence>
<protein>
    <submittedName>
        <fullName evidence="12">Autophagy-related protein 22</fullName>
    </submittedName>
</protein>
<dbReference type="SUPFAM" id="SSF57903">
    <property type="entry name" value="FYVE/PHD zinc finger"/>
    <property type="match status" value="1"/>
</dbReference>
<dbReference type="Gene3D" id="2.30.30.490">
    <property type="match status" value="1"/>
</dbReference>
<dbReference type="InterPro" id="IPR043151">
    <property type="entry name" value="BAH_sf"/>
</dbReference>
<dbReference type="PANTHER" id="PTHR23519">
    <property type="entry name" value="AUTOPHAGY-RELATED PROTEIN 22"/>
    <property type="match status" value="1"/>
</dbReference>
<feature type="transmembrane region" description="Helical" evidence="11">
    <location>
        <begin position="294"/>
        <end position="313"/>
    </location>
</feature>
<feature type="region of interest" description="Disordered" evidence="10">
    <location>
        <begin position="75"/>
        <end position="95"/>
    </location>
</feature>
<feature type="transmembrane region" description="Helical" evidence="11">
    <location>
        <begin position="430"/>
        <end position="449"/>
    </location>
</feature>
<evidence type="ECO:0000256" key="10">
    <source>
        <dbReference type="SAM" id="MobiDB-lite"/>
    </source>
</evidence>
<evidence type="ECO:0000256" key="6">
    <source>
        <dbReference type="ARBA" id="ARBA00022970"/>
    </source>
</evidence>
<evidence type="ECO:0000256" key="2">
    <source>
        <dbReference type="ARBA" id="ARBA00006978"/>
    </source>
</evidence>
<dbReference type="CDD" id="cd04370">
    <property type="entry name" value="BAH"/>
    <property type="match status" value="1"/>
</dbReference>
<organism evidence="12 13">
    <name type="scientific">Ceratocystis fimbriata CBS 114723</name>
    <dbReference type="NCBI Taxonomy" id="1035309"/>
    <lineage>
        <taxon>Eukaryota</taxon>
        <taxon>Fungi</taxon>
        <taxon>Dikarya</taxon>
        <taxon>Ascomycota</taxon>
        <taxon>Pezizomycotina</taxon>
        <taxon>Sordariomycetes</taxon>
        <taxon>Hypocreomycetidae</taxon>
        <taxon>Microascales</taxon>
        <taxon>Ceratocystidaceae</taxon>
        <taxon>Ceratocystis</taxon>
    </lineage>
</organism>
<feature type="region of interest" description="Disordered" evidence="10">
    <location>
        <begin position="1"/>
        <end position="31"/>
    </location>
</feature>
<feature type="transmembrane region" description="Helical" evidence="11">
    <location>
        <begin position="118"/>
        <end position="139"/>
    </location>
</feature>
<dbReference type="GO" id="GO:0032974">
    <property type="term" value="P:amino acid transmembrane export from vacuole"/>
    <property type="evidence" value="ECO:0007669"/>
    <property type="project" value="InterPro"/>
</dbReference>
<evidence type="ECO:0000313" key="12">
    <source>
        <dbReference type="EMBL" id="PHH54384.1"/>
    </source>
</evidence>
<keyword evidence="8" id="KW-0072">Autophagy</keyword>
<dbReference type="EMBL" id="APWK03000028">
    <property type="protein sequence ID" value="PHH54384.1"/>
    <property type="molecule type" value="Genomic_DNA"/>
</dbReference>
<feature type="region of interest" description="Disordered" evidence="10">
    <location>
        <begin position="754"/>
        <end position="775"/>
    </location>
</feature>
<reference evidence="12 13" key="1">
    <citation type="journal article" date="2013" name="Fungal Biol.">
        <title>Analysis of microsatellite markers in the genome of the plant pathogen Ceratocystis fimbriata.</title>
        <authorList>
            <person name="Simpson M.C."/>
            <person name="Wilken P.M."/>
            <person name="Coetzee M.P."/>
            <person name="Wingfield M.J."/>
            <person name="Wingfield B.D."/>
        </authorList>
    </citation>
    <scope>NUCLEOTIDE SEQUENCE [LARGE SCALE GENOMIC DNA]</scope>
    <source>
        <strain evidence="12 13">CBS 114723</strain>
    </source>
</reference>
<feature type="transmembrane region" description="Helical" evidence="11">
    <location>
        <begin position="529"/>
        <end position="552"/>
    </location>
</feature>
<feature type="compositionally biased region" description="Basic residues" evidence="10">
    <location>
        <begin position="600"/>
        <end position="609"/>
    </location>
</feature>
<keyword evidence="5 11" id="KW-0812">Transmembrane</keyword>
<feature type="region of interest" description="Disordered" evidence="10">
    <location>
        <begin position="575"/>
        <end position="637"/>
    </location>
</feature>
<keyword evidence="4" id="KW-0926">Vacuole</keyword>
<dbReference type="InterPro" id="IPR036259">
    <property type="entry name" value="MFS_trans_sf"/>
</dbReference>
<evidence type="ECO:0000256" key="3">
    <source>
        <dbReference type="ARBA" id="ARBA00022448"/>
    </source>
</evidence>
<feature type="compositionally biased region" description="Basic and acidic residues" evidence="10">
    <location>
        <begin position="75"/>
        <end position="86"/>
    </location>
</feature>
<comment type="subcellular location">
    <subcellularLocation>
        <location evidence="1">Vacuole membrane</location>
        <topology evidence="1">Multi-pass membrane protein</topology>
    </subcellularLocation>
</comment>
<name>A0A2C5XBL4_9PEZI</name>
<proteinExistence type="inferred from homology"/>
<evidence type="ECO:0000256" key="9">
    <source>
        <dbReference type="ARBA" id="ARBA00023136"/>
    </source>
</evidence>
<feature type="transmembrane region" description="Helical" evidence="11">
    <location>
        <begin position="358"/>
        <end position="386"/>
    </location>
</feature>
<reference evidence="12 13" key="2">
    <citation type="journal article" date="2013" name="IMA Fungus">
        <title>IMA Genome-F 1: Ceratocystis fimbriata: Draft nuclear genome sequence for the plant pathogen, Ceratocystis fimbriata.</title>
        <authorList>
            <person name="Wilken P.M."/>
            <person name="Steenkamp E.T."/>
            <person name="Wingfield M.J."/>
            <person name="de Beer Z.W."/>
            <person name="Wingfield B.D."/>
        </authorList>
    </citation>
    <scope>NUCLEOTIDE SEQUENCE [LARGE SCALE GENOMIC DNA]</scope>
    <source>
        <strain evidence="12 13">CBS 114723</strain>
    </source>
</reference>
<feature type="transmembrane region" description="Helical" evidence="11">
    <location>
        <begin position="392"/>
        <end position="418"/>
    </location>
</feature>
<evidence type="ECO:0000256" key="8">
    <source>
        <dbReference type="ARBA" id="ARBA00023006"/>
    </source>
</evidence>
<accession>A0A2C5XBL4</accession>
<keyword evidence="6" id="KW-0029">Amino-acid transport</keyword>
<dbReference type="OrthoDB" id="192733at2759"/>
<keyword evidence="7 11" id="KW-1133">Transmembrane helix</keyword>